<dbReference type="PANTHER" id="PTHR43539">
    <property type="entry name" value="FLAVIN-BINDING MONOOXYGENASE-LIKE PROTEIN (AFU_ORTHOLOGUE AFUA_4G09220)"/>
    <property type="match status" value="1"/>
</dbReference>
<dbReference type="Proteomes" id="UP000503336">
    <property type="component" value="Chromosome"/>
</dbReference>
<dbReference type="GO" id="GO:0004499">
    <property type="term" value="F:N,N-dimethylaniline monooxygenase activity"/>
    <property type="evidence" value="ECO:0007669"/>
    <property type="project" value="InterPro"/>
</dbReference>
<dbReference type="InterPro" id="IPR000960">
    <property type="entry name" value="Flavin_mOase"/>
</dbReference>
<keyword evidence="2" id="KW-0274">FAD</keyword>
<proteinExistence type="predicted"/>
<evidence type="ECO:0000256" key="3">
    <source>
        <dbReference type="ARBA" id="ARBA00023002"/>
    </source>
</evidence>
<dbReference type="InterPro" id="IPR020946">
    <property type="entry name" value="Flavin_mOase-like"/>
</dbReference>
<keyword evidence="6" id="KW-1185">Reference proteome</keyword>
<dbReference type="Gene3D" id="3.50.50.60">
    <property type="entry name" value="FAD/NAD(P)-binding domain"/>
    <property type="match status" value="1"/>
</dbReference>
<dbReference type="PRINTS" id="PR00370">
    <property type="entry name" value="FMOXYGENASE"/>
</dbReference>
<evidence type="ECO:0000313" key="5">
    <source>
        <dbReference type="EMBL" id="QIE56489.1"/>
    </source>
</evidence>
<dbReference type="GO" id="GO:0050660">
    <property type="term" value="F:flavin adenine dinucleotide binding"/>
    <property type="evidence" value="ECO:0007669"/>
    <property type="project" value="InterPro"/>
</dbReference>
<evidence type="ECO:0000256" key="2">
    <source>
        <dbReference type="ARBA" id="ARBA00022827"/>
    </source>
</evidence>
<evidence type="ECO:0000313" key="6">
    <source>
        <dbReference type="Proteomes" id="UP000503336"/>
    </source>
</evidence>
<dbReference type="AlphaFoldDB" id="A0A7L5C3P4"/>
<dbReference type="PIRSF" id="PIRSF000332">
    <property type="entry name" value="FMO"/>
    <property type="match status" value="1"/>
</dbReference>
<reference evidence="5 6" key="1">
    <citation type="submission" date="2020-02" db="EMBL/GenBank/DDBJ databases">
        <title>complete genome sequence of Rhodobacteraceae bacterium.</title>
        <authorList>
            <person name="Park J."/>
            <person name="Kim Y.-S."/>
            <person name="Kim K.-H."/>
        </authorList>
    </citation>
    <scope>NUCLEOTIDE SEQUENCE [LARGE SCALE GENOMIC DNA]</scope>
    <source>
        <strain evidence="5 6">RR4-56</strain>
    </source>
</reference>
<evidence type="ECO:0000256" key="4">
    <source>
        <dbReference type="ARBA" id="ARBA00035159"/>
    </source>
</evidence>
<name>A0A7L5C3P4_9RHOB</name>
<dbReference type="InterPro" id="IPR050982">
    <property type="entry name" value="Auxin_biosynth/cation_transpt"/>
</dbReference>
<dbReference type="SUPFAM" id="SSF51905">
    <property type="entry name" value="FAD/NAD(P)-binding domain"/>
    <property type="match status" value="2"/>
</dbReference>
<sequence>MQDKAAIIGGGPAGLAMGRALKAFGIGFEIIEQNADFGGLWNRDWPLSPVYDSAHFISSRTMSGFDGFPMPEDWPDYPRHDQILAYTRDFARAHGLYEHARFGVAVAAARPTADGWDVETADGERRAYRWLICANGATWDAKTPAIPGAFDGRIRHARDYNSADDLAGRRVLIVGCGNSGADIACDAAQRATHAGLSLRRGYWFIPKHFNGLPTDVYAARQPNVPLWLRQKVLKRRLRKQIGDLARLGLPEPDHELLETHPLMNDQILHHLRHGDVAIYPDIDRLEGREVVFKDGARAAFDEIILATGYDWSAPFLAPDVNPFDGGRAELPLCVFSPERDDLFFISFIKAAGSSITLFGEMAWIIARALRAAAAGGAEHAKLRAEVARNDYDLLKGLRTVASSRHEAYVNRDAYAAALLRLRRRMSWPKTESADA</sequence>
<dbReference type="GO" id="GO:0050661">
    <property type="term" value="F:NADP binding"/>
    <property type="evidence" value="ECO:0007669"/>
    <property type="project" value="InterPro"/>
</dbReference>
<keyword evidence="1" id="KW-0285">Flavoprotein</keyword>
<dbReference type="KEGG" id="hdh:G5B40_14090"/>
<dbReference type="EMBL" id="CP049056">
    <property type="protein sequence ID" value="QIE56489.1"/>
    <property type="molecule type" value="Genomic_DNA"/>
</dbReference>
<protein>
    <recommendedName>
        <fullName evidence="4">Trimethylamine monooxygenase</fullName>
    </recommendedName>
</protein>
<organism evidence="5 6">
    <name type="scientific">Pikeienuella piscinae</name>
    <dbReference type="NCBI Taxonomy" id="2748098"/>
    <lineage>
        <taxon>Bacteria</taxon>
        <taxon>Pseudomonadati</taxon>
        <taxon>Pseudomonadota</taxon>
        <taxon>Alphaproteobacteria</taxon>
        <taxon>Rhodobacterales</taxon>
        <taxon>Paracoccaceae</taxon>
        <taxon>Pikeienuella</taxon>
    </lineage>
</organism>
<accession>A0A7L5C3P4</accession>
<dbReference type="Pfam" id="PF00743">
    <property type="entry name" value="FMO-like"/>
    <property type="match status" value="1"/>
</dbReference>
<dbReference type="RefSeq" id="WP_165099816.1">
    <property type="nucleotide sequence ID" value="NZ_CP049056.1"/>
</dbReference>
<dbReference type="PANTHER" id="PTHR43539:SF78">
    <property type="entry name" value="FLAVIN-CONTAINING MONOOXYGENASE"/>
    <property type="match status" value="1"/>
</dbReference>
<evidence type="ECO:0000256" key="1">
    <source>
        <dbReference type="ARBA" id="ARBA00022630"/>
    </source>
</evidence>
<keyword evidence="3" id="KW-0560">Oxidoreductase</keyword>
<gene>
    <name evidence="5" type="ORF">G5B40_14090</name>
</gene>
<dbReference type="InterPro" id="IPR036188">
    <property type="entry name" value="FAD/NAD-bd_sf"/>
</dbReference>